<sequence>MLPIVHRIANEYKANLQQLYGDKLVEVILFGSYARGDNREESDLDFAVVLRDPNTRTSAEIAKTSAIGSRLSLKYGLMLSSLPTSLEKKETSMQGIYREIRKDGIVI</sequence>
<dbReference type="Pfam" id="PF01909">
    <property type="entry name" value="NTP_transf_2"/>
    <property type="match status" value="1"/>
</dbReference>
<name>A0A8J2UHQ0_9BACT</name>
<dbReference type="PANTHER" id="PTHR33933:SF1">
    <property type="entry name" value="PROTEIN ADENYLYLTRANSFERASE MNTA-RELATED"/>
    <property type="match status" value="1"/>
</dbReference>
<dbReference type="Gene3D" id="3.30.460.10">
    <property type="entry name" value="Beta Polymerase, domain 2"/>
    <property type="match status" value="1"/>
</dbReference>
<dbReference type="InterPro" id="IPR002934">
    <property type="entry name" value="Polymerase_NTP_transf_dom"/>
</dbReference>
<reference evidence="2" key="2">
    <citation type="submission" date="2020-09" db="EMBL/GenBank/DDBJ databases">
        <authorList>
            <person name="Sun Q."/>
            <person name="Zhou Y."/>
        </authorList>
    </citation>
    <scope>NUCLEOTIDE SEQUENCE</scope>
    <source>
        <strain evidence="2">CGMCC 1.15448</strain>
    </source>
</reference>
<evidence type="ECO:0000313" key="2">
    <source>
        <dbReference type="EMBL" id="GGB18663.1"/>
    </source>
</evidence>
<dbReference type="AlphaFoldDB" id="A0A8J2UHQ0"/>
<dbReference type="GO" id="GO:0016779">
    <property type="term" value="F:nucleotidyltransferase activity"/>
    <property type="evidence" value="ECO:0007669"/>
    <property type="project" value="InterPro"/>
</dbReference>
<dbReference type="CDD" id="cd05403">
    <property type="entry name" value="NT_KNTase_like"/>
    <property type="match status" value="1"/>
</dbReference>
<comment type="caution">
    <text evidence="2">The sequence shown here is derived from an EMBL/GenBank/DDBJ whole genome shotgun (WGS) entry which is preliminary data.</text>
</comment>
<dbReference type="PANTHER" id="PTHR33933">
    <property type="entry name" value="NUCLEOTIDYLTRANSFERASE"/>
    <property type="match status" value="1"/>
</dbReference>
<dbReference type="SUPFAM" id="SSF81301">
    <property type="entry name" value="Nucleotidyltransferase"/>
    <property type="match status" value="1"/>
</dbReference>
<keyword evidence="3" id="KW-1185">Reference proteome</keyword>
<gene>
    <name evidence="2" type="ORF">GCM10011511_48080</name>
</gene>
<evidence type="ECO:0000259" key="1">
    <source>
        <dbReference type="Pfam" id="PF01909"/>
    </source>
</evidence>
<evidence type="ECO:0000313" key="3">
    <source>
        <dbReference type="Proteomes" id="UP000607559"/>
    </source>
</evidence>
<dbReference type="InterPro" id="IPR043519">
    <property type="entry name" value="NT_sf"/>
</dbReference>
<protein>
    <submittedName>
        <fullName evidence="2">Nucleotidyltransferase</fullName>
    </submittedName>
</protein>
<dbReference type="InterPro" id="IPR052548">
    <property type="entry name" value="Type_VII_TA_antitoxin"/>
</dbReference>
<dbReference type="Proteomes" id="UP000607559">
    <property type="component" value="Unassembled WGS sequence"/>
</dbReference>
<organism evidence="2 3">
    <name type="scientific">Puia dinghuensis</name>
    <dbReference type="NCBI Taxonomy" id="1792502"/>
    <lineage>
        <taxon>Bacteria</taxon>
        <taxon>Pseudomonadati</taxon>
        <taxon>Bacteroidota</taxon>
        <taxon>Chitinophagia</taxon>
        <taxon>Chitinophagales</taxon>
        <taxon>Chitinophagaceae</taxon>
        <taxon>Puia</taxon>
    </lineage>
</organism>
<dbReference type="RefSeq" id="WP_188936589.1">
    <property type="nucleotide sequence ID" value="NZ_BMJC01000005.1"/>
</dbReference>
<dbReference type="EMBL" id="BMJC01000005">
    <property type="protein sequence ID" value="GGB18663.1"/>
    <property type="molecule type" value="Genomic_DNA"/>
</dbReference>
<reference evidence="2" key="1">
    <citation type="journal article" date="2014" name="Int. J. Syst. Evol. Microbiol.">
        <title>Complete genome sequence of Corynebacterium casei LMG S-19264T (=DSM 44701T), isolated from a smear-ripened cheese.</title>
        <authorList>
            <consortium name="US DOE Joint Genome Institute (JGI-PGF)"/>
            <person name="Walter F."/>
            <person name="Albersmeier A."/>
            <person name="Kalinowski J."/>
            <person name="Ruckert C."/>
        </authorList>
    </citation>
    <scope>NUCLEOTIDE SEQUENCE</scope>
    <source>
        <strain evidence="2">CGMCC 1.15448</strain>
    </source>
</reference>
<accession>A0A8J2UHQ0</accession>
<feature type="domain" description="Polymerase nucleotidyl transferase" evidence="1">
    <location>
        <begin position="13"/>
        <end position="70"/>
    </location>
</feature>
<proteinExistence type="predicted"/>